<name>A0A139QQX5_9STRE</name>
<dbReference type="SUPFAM" id="SSF158745">
    <property type="entry name" value="LanC-like"/>
    <property type="match status" value="1"/>
</dbReference>
<accession>A0A139QQX5</accession>
<feature type="binding site" evidence="1">
    <location>
        <position position="317"/>
    </location>
    <ligand>
        <name>Zn(2+)</name>
        <dbReference type="ChEBI" id="CHEBI:29105"/>
    </ligand>
</feature>
<dbReference type="Proteomes" id="UP000071927">
    <property type="component" value="Unassembled WGS sequence"/>
</dbReference>
<proteinExistence type="predicted"/>
<dbReference type="PATRIC" id="fig|315405.11.peg.873"/>
<protein>
    <recommendedName>
        <fullName evidence="6">Lanthionine synthetase C-like protein</fullName>
    </recommendedName>
</protein>
<comment type="caution">
    <text evidence="3">The sequence shown here is derived from an EMBL/GenBank/DDBJ whole genome shotgun (WGS) entry which is preliminary data.</text>
</comment>
<dbReference type="InterPro" id="IPR007822">
    <property type="entry name" value="LANC-like"/>
</dbReference>
<dbReference type="Gene3D" id="1.50.10.20">
    <property type="match status" value="1"/>
</dbReference>
<dbReference type="Proteomes" id="UP000070198">
    <property type="component" value="Unassembled WGS sequence"/>
</dbReference>
<dbReference type="EMBL" id="LQOF01000122">
    <property type="protein sequence ID" value="KXT71624.1"/>
    <property type="molecule type" value="Genomic_DNA"/>
</dbReference>
<keyword evidence="1" id="KW-0862">Zinc</keyword>
<dbReference type="RefSeq" id="WP_014620066.1">
    <property type="nucleotide sequence ID" value="NZ_KQ968746.1"/>
</dbReference>
<evidence type="ECO:0000313" key="5">
    <source>
        <dbReference type="Proteomes" id="UP000071927"/>
    </source>
</evidence>
<reference evidence="4 5" key="1">
    <citation type="submission" date="2016-01" db="EMBL/GenBank/DDBJ databases">
        <title>Highly variable Streptococcus oralis are common among viridans streptococci isolated from primates.</title>
        <authorList>
            <person name="Denapaite D."/>
            <person name="Rieger M."/>
            <person name="Koendgen S."/>
            <person name="Brueckner R."/>
            <person name="Ochigava I."/>
            <person name="Kappeler P."/>
            <person name="Maetz-Rensing K."/>
            <person name="Leendertz F."/>
            <person name="Hakenbeck R."/>
        </authorList>
    </citation>
    <scope>NUCLEOTIDE SEQUENCE [LARGE SCALE GENOMIC DNA]</scope>
    <source>
        <strain evidence="2 4">DD02</strain>
        <strain evidence="3 5">DD03</strain>
    </source>
</reference>
<dbReference type="GO" id="GO:0046872">
    <property type="term" value="F:metal ion binding"/>
    <property type="evidence" value="ECO:0007669"/>
    <property type="project" value="UniProtKB-KW"/>
</dbReference>
<dbReference type="EMBL" id="LQXV01000348">
    <property type="protein sequence ID" value="KXU04892.1"/>
    <property type="molecule type" value="Genomic_DNA"/>
</dbReference>
<feature type="binding site" evidence="1">
    <location>
        <position position="370"/>
    </location>
    <ligand>
        <name>Zn(2+)</name>
        <dbReference type="ChEBI" id="CHEBI:29105"/>
    </ligand>
</feature>
<gene>
    <name evidence="2" type="ORF">SGADD02_00759</name>
    <name evidence="3" type="ORF">SGADD03_01754</name>
</gene>
<organism evidence="3 5">
    <name type="scientific">Streptococcus gallolyticus</name>
    <dbReference type="NCBI Taxonomy" id="315405"/>
    <lineage>
        <taxon>Bacteria</taxon>
        <taxon>Bacillati</taxon>
        <taxon>Bacillota</taxon>
        <taxon>Bacilli</taxon>
        <taxon>Lactobacillales</taxon>
        <taxon>Streptococcaceae</taxon>
        <taxon>Streptococcus</taxon>
    </lineage>
</organism>
<sequence length="477" mass="54148">MAENILFKDYDATDYIRFAEETASWIETTRLNGESGRLWEQSPDSTEDFSDYPMLTPKSLYGGSAGIGLFYLRLYQVTKKKEYLEEAKLAAKEIIETDEGEAFYERIFKPRSSGESKLVHVKNMPGWAAGWGNGPIGQARLIQKLFDITRDKSYKNYLIKVADDLLKFTKETDEGVYWSEQNDLCGDAGYIIYLTDIYKLTKDEKYLTIAKRFGEFLLAKGKDAPRGGKYWNVVDLTIIDFPKDVFWVNFAHGTSGVGWAFAILYDATKDERFLQAAIDGAKYLEGIAVGDENAVLIPYLDSLERGPSTEFYYLSTCHGPAGTALLFKALYKLTGEKEYLEWTIRLSRGIVKAGAPEIFSRGYWQSQAICCGTPGLLEHFISIYRLTGDEEFLEYAKRAAKTVIGQSFVEDDDDDIYHQKQVRKWSGAWWRTIPTDVHSYTGLYIGTAGNAWALLSLAALEKGEKLIELAEYDYFED</sequence>
<evidence type="ECO:0000313" key="2">
    <source>
        <dbReference type="EMBL" id="KXT71624.1"/>
    </source>
</evidence>
<dbReference type="PRINTS" id="PR01950">
    <property type="entry name" value="LANCSUPER"/>
</dbReference>
<evidence type="ECO:0000313" key="4">
    <source>
        <dbReference type="Proteomes" id="UP000070198"/>
    </source>
</evidence>
<dbReference type="Pfam" id="PF05147">
    <property type="entry name" value="LANC_like"/>
    <property type="match status" value="1"/>
</dbReference>
<evidence type="ECO:0000256" key="1">
    <source>
        <dbReference type="PIRSR" id="PIRSR607822-1"/>
    </source>
</evidence>
<dbReference type="AlphaFoldDB" id="A0A139QQX5"/>
<dbReference type="GO" id="GO:0031179">
    <property type="term" value="P:peptide modification"/>
    <property type="evidence" value="ECO:0007669"/>
    <property type="project" value="InterPro"/>
</dbReference>
<evidence type="ECO:0008006" key="6">
    <source>
        <dbReference type="Google" id="ProtNLM"/>
    </source>
</evidence>
<evidence type="ECO:0000313" key="3">
    <source>
        <dbReference type="EMBL" id="KXU04892.1"/>
    </source>
</evidence>
<dbReference type="SMART" id="SM01260">
    <property type="entry name" value="LANC_like"/>
    <property type="match status" value="1"/>
</dbReference>
<dbReference type="CDD" id="cd04434">
    <property type="entry name" value="LanC_like"/>
    <property type="match status" value="1"/>
</dbReference>
<keyword evidence="1" id="KW-0479">Metal-binding</keyword>